<sequence length="307" mass="33144">MATVTEGRDVARPDGAPPKQRRSREGAVSQAQRASIVTRAAIATALTVLAVLWLAPLAWALVTSLKREADTTTVPLEVVPEAGFTLEAYTRVLSNDNIITWFVNSTVVTVVVTVLTLALSTTAAYGFSRTKFRGRKVLFALTIAGIMVPPQILIVPLYEQVTAMGLADTYAGIILPQLVVPAMVFILKKFFDGIPSELEEAARVDGASALRIFWQVVMPLSRSIVAAVGIFVFIGAWNNFLWPFIIISDPDLMTLPVGLVQVRSSFGIQYAQVMASALLAGLPLIIIFMLFQRQIVRGVATTGLGGQ</sequence>
<evidence type="ECO:0000256" key="4">
    <source>
        <dbReference type="ARBA" id="ARBA00022692"/>
    </source>
</evidence>
<proteinExistence type="inferred from homology"/>
<keyword evidence="3" id="KW-1003">Cell membrane</keyword>
<keyword evidence="11" id="KW-1185">Reference proteome</keyword>
<dbReference type="Pfam" id="PF00528">
    <property type="entry name" value="BPD_transp_1"/>
    <property type="match status" value="1"/>
</dbReference>
<evidence type="ECO:0000259" key="9">
    <source>
        <dbReference type="PROSITE" id="PS50928"/>
    </source>
</evidence>
<reference evidence="10 11" key="1">
    <citation type="submission" date="2020-05" db="EMBL/GenBank/DDBJ databases">
        <title>MicrobeNet Type strains.</title>
        <authorList>
            <person name="Nicholson A.C."/>
        </authorList>
    </citation>
    <scope>NUCLEOTIDE SEQUENCE [LARGE SCALE GENOMIC DNA]</scope>
    <source>
        <strain evidence="10 11">JCM 14547</strain>
    </source>
</reference>
<evidence type="ECO:0000313" key="10">
    <source>
        <dbReference type="EMBL" id="NNH22172.1"/>
    </source>
</evidence>
<dbReference type="GO" id="GO:0055085">
    <property type="term" value="P:transmembrane transport"/>
    <property type="evidence" value="ECO:0007669"/>
    <property type="project" value="InterPro"/>
</dbReference>
<keyword evidence="2 7" id="KW-0813">Transport</keyword>
<feature type="transmembrane region" description="Helical" evidence="7">
    <location>
        <begin position="40"/>
        <end position="62"/>
    </location>
</feature>
<comment type="similarity">
    <text evidence="7">Belongs to the binding-protein-dependent transport system permease family.</text>
</comment>
<name>A0A849BN01_9ACTN</name>
<evidence type="ECO:0000256" key="2">
    <source>
        <dbReference type="ARBA" id="ARBA00022448"/>
    </source>
</evidence>
<comment type="subcellular location">
    <subcellularLocation>
        <location evidence="1 7">Cell membrane</location>
        <topology evidence="1 7">Multi-pass membrane protein</topology>
    </subcellularLocation>
</comment>
<keyword evidence="6 7" id="KW-0472">Membrane</keyword>
<evidence type="ECO:0000313" key="11">
    <source>
        <dbReference type="Proteomes" id="UP000555552"/>
    </source>
</evidence>
<feature type="transmembrane region" description="Helical" evidence="7">
    <location>
        <begin position="98"/>
        <end position="125"/>
    </location>
</feature>
<gene>
    <name evidence="10" type="ORF">HLB09_03545</name>
</gene>
<dbReference type="InterPro" id="IPR000515">
    <property type="entry name" value="MetI-like"/>
</dbReference>
<dbReference type="PROSITE" id="PS50928">
    <property type="entry name" value="ABC_TM1"/>
    <property type="match status" value="1"/>
</dbReference>
<accession>A0A849BN01</accession>
<dbReference type="GO" id="GO:0005886">
    <property type="term" value="C:plasma membrane"/>
    <property type="evidence" value="ECO:0007669"/>
    <property type="project" value="UniProtKB-SubCell"/>
</dbReference>
<dbReference type="Gene3D" id="1.10.3720.10">
    <property type="entry name" value="MetI-like"/>
    <property type="match status" value="1"/>
</dbReference>
<feature type="transmembrane region" description="Helical" evidence="7">
    <location>
        <begin position="224"/>
        <end position="247"/>
    </location>
</feature>
<organism evidence="10 11">
    <name type="scientific">Pseudokineococcus marinus</name>
    <dbReference type="NCBI Taxonomy" id="351215"/>
    <lineage>
        <taxon>Bacteria</taxon>
        <taxon>Bacillati</taxon>
        <taxon>Actinomycetota</taxon>
        <taxon>Actinomycetes</taxon>
        <taxon>Kineosporiales</taxon>
        <taxon>Kineosporiaceae</taxon>
        <taxon>Pseudokineococcus</taxon>
    </lineage>
</organism>
<dbReference type="CDD" id="cd06261">
    <property type="entry name" value="TM_PBP2"/>
    <property type="match status" value="1"/>
</dbReference>
<feature type="transmembrane region" description="Helical" evidence="7">
    <location>
        <begin position="267"/>
        <end position="291"/>
    </location>
</feature>
<feature type="transmembrane region" description="Helical" evidence="7">
    <location>
        <begin position="137"/>
        <end position="158"/>
    </location>
</feature>
<evidence type="ECO:0000256" key="6">
    <source>
        <dbReference type="ARBA" id="ARBA00023136"/>
    </source>
</evidence>
<feature type="domain" description="ABC transmembrane type-1" evidence="9">
    <location>
        <begin position="102"/>
        <end position="291"/>
    </location>
</feature>
<dbReference type="AlphaFoldDB" id="A0A849BN01"/>
<feature type="compositionally biased region" description="Basic and acidic residues" evidence="8">
    <location>
        <begin position="1"/>
        <end position="12"/>
    </location>
</feature>
<dbReference type="EMBL" id="JABEMA010000024">
    <property type="protein sequence ID" value="NNH22172.1"/>
    <property type="molecule type" value="Genomic_DNA"/>
</dbReference>
<dbReference type="PANTHER" id="PTHR43744">
    <property type="entry name" value="ABC TRANSPORTER PERMEASE PROTEIN MG189-RELATED-RELATED"/>
    <property type="match status" value="1"/>
</dbReference>
<dbReference type="PANTHER" id="PTHR43744:SF12">
    <property type="entry name" value="ABC TRANSPORTER PERMEASE PROTEIN MG189-RELATED"/>
    <property type="match status" value="1"/>
</dbReference>
<evidence type="ECO:0000256" key="5">
    <source>
        <dbReference type="ARBA" id="ARBA00022989"/>
    </source>
</evidence>
<protein>
    <submittedName>
        <fullName evidence="10">Carbohydrate ABC transporter permease</fullName>
    </submittedName>
</protein>
<dbReference type="RefSeq" id="WP_171202026.1">
    <property type="nucleotide sequence ID" value="NZ_BAAANP010000010.1"/>
</dbReference>
<keyword evidence="5 7" id="KW-1133">Transmembrane helix</keyword>
<keyword evidence="4 7" id="KW-0812">Transmembrane</keyword>
<dbReference type="Proteomes" id="UP000555552">
    <property type="component" value="Unassembled WGS sequence"/>
</dbReference>
<feature type="region of interest" description="Disordered" evidence="8">
    <location>
        <begin position="1"/>
        <end position="28"/>
    </location>
</feature>
<evidence type="ECO:0000256" key="1">
    <source>
        <dbReference type="ARBA" id="ARBA00004651"/>
    </source>
</evidence>
<evidence type="ECO:0000256" key="3">
    <source>
        <dbReference type="ARBA" id="ARBA00022475"/>
    </source>
</evidence>
<comment type="caution">
    <text evidence="10">The sequence shown here is derived from an EMBL/GenBank/DDBJ whole genome shotgun (WGS) entry which is preliminary data.</text>
</comment>
<feature type="transmembrane region" description="Helical" evidence="7">
    <location>
        <begin position="170"/>
        <end position="187"/>
    </location>
</feature>
<evidence type="ECO:0000256" key="8">
    <source>
        <dbReference type="SAM" id="MobiDB-lite"/>
    </source>
</evidence>
<dbReference type="InterPro" id="IPR035906">
    <property type="entry name" value="MetI-like_sf"/>
</dbReference>
<dbReference type="SUPFAM" id="SSF161098">
    <property type="entry name" value="MetI-like"/>
    <property type="match status" value="1"/>
</dbReference>
<evidence type="ECO:0000256" key="7">
    <source>
        <dbReference type="RuleBase" id="RU363032"/>
    </source>
</evidence>